<evidence type="ECO:0000256" key="1">
    <source>
        <dbReference type="SAM" id="Phobius"/>
    </source>
</evidence>
<name>A0ABR6WIU8_9FIRM</name>
<proteinExistence type="predicted"/>
<keyword evidence="1" id="KW-0472">Membrane</keyword>
<dbReference type="RefSeq" id="WP_148606258.1">
    <property type="nucleotide sequence ID" value="NZ_RXYB01000034.1"/>
</dbReference>
<protein>
    <submittedName>
        <fullName evidence="2">Uncharacterized protein</fullName>
    </submittedName>
</protein>
<organism evidence="2 3">
    <name type="scientific">Acetobacterium tundrae</name>
    <dbReference type="NCBI Taxonomy" id="132932"/>
    <lineage>
        <taxon>Bacteria</taxon>
        <taxon>Bacillati</taxon>
        <taxon>Bacillota</taxon>
        <taxon>Clostridia</taxon>
        <taxon>Eubacteriales</taxon>
        <taxon>Eubacteriaceae</taxon>
        <taxon>Acetobacterium</taxon>
    </lineage>
</organism>
<evidence type="ECO:0000313" key="2">
    <source>
        <dbReference type="EMBL" id="MBC3796427.1"/>
    </source>
</evidence>
<comment type="caution">
    <text evidence="2">The sequence shown here is derived from an EMBL/GenBank/DDBJ whole genome shotgun (WGS) entry which is preliminary data.</text>
</comment>
<evidence type="ECO:0000313" key="3">
    <source>
        <dbReference type="Proteomes" id="UP000653358"/>
    </source>
</evidence>
<dbReference type="Proteomes" id="UP000653358">
    <property type="component" value="Unassembled WGS sequence"/>
</dbReference>
<keyword evidence="3" id="KW-1185">Reference proteome</keyword>
<sequence>MAEISGFHNSKDGDRRVKSDFFARFFGSLIGNGVFINLSTGLQVMANGDMSVTVKAGKAWINGVFYENTADMILSLDVADGVLKRIDRVVLQYSTIERTIAAKVKKGTFASSPVAPTLQRDADVWELGIADILVNNGIVSISQANITDLRLNTSLCGIVHGLVDQVDTKTIFNQYLAWFEETKQKGEADFNAFLTDLKNILSGDVAGNLLNLINANTADIASNSEAISSLDTRLDIQERILTATIPITGWSGTAPYSVAITVTGLTDSRPDVNPIYSATLATALLEKESWNKISYINCTANTMTVFCLEEKPTTVINIELVGG</sequence>
<dbReference type="EMBL" id="WJBB01000004">
    <property type="protein sequence ID" value="MBC3796427.1"/>
    <property type="molecule type" value="Genomic_DNA"/>
</dbReference>
<accession>A0ABR6WIU8</accession>
<keyword evidence="1" id="KW-1133">Transmembrane helix</keyword>
<gene>
    <name evidence="2" type="ORF">GH807_05100</name>
</gene>
<feature type="transmembrane region" description="Helical" evidence="1">
    <location>
        <begin position="21"/>
        <end position="42"/>
    </location>
</feature>
<keyword evidence="1" id="KW-0812">Transmembrane</keyword>
<reference evidence="2 3" key="1">
    <citation type="journal article" date="2020" name="mSystems">
        <title>Defining Genomic and Predicted Metabolic Features of the Acetobacterium Genus.</title>
        <authorList>
            <person name="Ross D.E."/>
            <person name="Marshall C.W."/>
            <person name="Gulliver D."/>
            <person name="May H.D."/>
            <person name="Norman R.S."/>
        </authorList>
    </citation>
    <scope>NUCLEOTIDE SEQUENCE [LARGE SCALE GENOMIC DNA]</scope>
    <source>
        <strain evidence="2 3">DSM 9173</strain>
    </source>
</reference>